<accession>A0A9D7SW19</accession>
<evidence type="ECO:0000313" key="1">
    <source>
        <dbReference type="EMBL" id="MBK9983189.1"/>
    </source>
</evidence>
<name>A0A9D7SW19_9BACT</name>
<evidence type="ECO:0000313" key="2">
    <source>
        <dbReference type="Proteomes" id="UP000808337"/>
    </source>
</evidence>
<sequence>MGQPYGVIFGKTYKLYDNGTPNDPTDDTQRLISASGRNVSTSNSDNVIGDPNPDWTGGVMNKLSYKNWALSFLVDIQHGGDIFSLDLYYGLATGLYEESVGLNDLGNPVRDPLTADATSGGIINQGVTADGQPNTKRVNGNNYLATGYAYHPQSEFIYDASYVKLREVSLSYSFPKKWLTKTMFEDISLSFVGNNLWIISKNLPHADPESGLGAGNLQGYSISSLPSTKDFSFNLNVRF</sequence>
<reference evidence="1 2" key="1">
    <citation type="submission" date="2020-10" db="EMBL/GenBank/DDBJ databases">
        <title>Connecting structure to function with the recovery of over 1000 high-quality activated sludge metagenome-assembled genomes encoding full-length rRNA genes using long-read sequencing.</title>
        <authorList>
            <person name="Singleton C.M."/>
            <person name="Petriglieri F."/>
            <person name="Kristensen J.M."/>
            <person name="Kirkegaard R.H."/>
            <person name="Michaelsen T.Y."/>
            <person name="Andersen M.H."/>
            <person name="Karst S.M."/>
            <person name="Dueholm M.S."/>
            <person name="Nielsen P.H."/>
            <person name="Albertsen M."/>
        </authorList>
    </citation>
    <scope>NUCLEOTIDE SEQUENCE [LARGE SCALE GENOMIC DNA]</scope>
    <source>
        <strain evidence="1">Ribe_18-Q3-R11-54_MAXAC.273</strain>
    </source>
</reference>
<comment type="caution">
    <text evidence="1">The sequence shown here is derived from an EMBL/GenBank/DDBJ whole genome shotgun (WGS) entry which is preliminary data.</text>
</comment>
<evidence type="ECO:0008006" key="3">
    <source>
        <dbReference type="Google" id="ProtNLM"/>
    </source>
</evidence>
<protein>
    <recommendedName>
        <fullName evidence="3">TonB-dependent receptor-like beta-barrel domain-containing protein</fullName>
    </recommendedName>
</protein>
<gene>
    <name evidence="1" type="ORF">IPP15_12385</name>
</gene>
<proteinExistence type="predicted"/>
<dbReference type="EMBL" id="JADKGY010000012">
    <property type="protein sequence ID" value="MBK9983189.1"/>
    <property type="molecule type" value="Genomic_DNA"/>
</dbReference>
<organism evidence="1 2">
    <name type="scientific">Candidatus Opimibacter skivensis</name>
    <dbReference type="NCBI Taxonomy" id="2982028"/>
    <lineage>
        <taxon>Bacteria</taxon>
        <taxon>Pseudomonadati</taxon>
        <taxon>Bacteroidota</taxon>
        <taxon>Saprospiria</taxon>
        <taxon>Saprospirales</taxon>
        <taxon>Saprospiraceae</taxon>
        <taxon>Candidatus Opimibacter</taxon>
    </lineage>
</organism>
<dbReference type="AlphaFoldDB" id="A0A9D7SW19"/>
<dbReference type="Proteomes" id="UP000808337">
    <property type="component" value="Unassembled WGS sequence"/>
</dbReference>